<dbReference type="EMBL" id="BAABRU010000011">
    <property type="protein sequence ID" value="GAA5529430.1"/>
    <property type="molecule type" value="Genomic_DNA"/>
</dbReference>
<evidence type="ECO:0000313" key="2">
    <source>
        <dbReference type="Proteomes" id="UP001428290"/>
    </source>
</evidence>
<organism evidence="1 2">
    <name type="scientific">Herpetosiphon gulosus</name>
    <dbReference type="NCBI Taxonomy" id="1973496"/>
    <lineage>
        <taxon>Bacteria</taxon>
        <taxon>Bacillati</taxon>
        <taxon>Chloroflexota</taxon>
        <taxon>Chloroflexia</taxon>
        <taxon>Herpetosiphonales</taxon>
        <taxon>Herpetosiphonaceae</taxon>
        <taxon>Herpetosiphon</taxon>
    </lineage>
</organism>
<gene>
    <name evidence="1" type="ORF">Hgul01_03240</name>
</gene>
<name>A0ABP9X1Z0_9CHLR</name>
<accession>A0ABP9X1Z0</accession>
<proteinExistence type="predicted"/>
<evidence type="ECO:0000313" key="1">
    <source>
        <dbReference type="EMBL" id="GAA5529430.1"/>
    </source>
</evidence>
<keyword evidence="2" id="KW-1185">Reference proteome</keyword>
<protein>
    <submittedName>
        <fullName evidence="1">Uncharacterized protein</fullName>
    </submittedName>
</protein>
<reference evidence="1 2" key="1">
    <citation type="submission" date="2024-02" db="EMBL/GenBank/DDBJ databases">
        <title>Herpetosiphon gulosus NBRC 112829.</title>
        <authorList>
            <person name="Ichikawa N."/>
            <person name="Katano-Makiyama Y."/>
            <person name="Hidaka K."/>
        </authorList>
    </citation>
    <scope>NUCLEOTIDE SEQUENCE [LARGE SCALE GENOMIC DNA]</scope>
    <source>
        <strain evidence="1 2">NBRC 112829</strain>
    </source>
</reference>
<comment type="caution">
    <text evidence="1">The sequence shown here is derived from an EMBL/GenBank/DDBJ whole genome shotgun (WGS) entry which is preliminary data.</text>
</comment>
<sequence length="43" mass="5044">MMWYEYATIRVHRTLNLIAIGCHDAHDNHQSLLGNDSVELLEY</sequence>
<dbReference type="Proteomes" id="UP001428290">
    <property type="component" value="Unassembled WGS sequence"/>
</dbReference>
<dbReference type="RefSeq" id="WP_345723049.1">
    <property type="nucleotide sequence ID" value="NZ_BAABRU010000011.1"/>
</dbReference>